<gene>
    <name evidence="1" type="ORF">RHSIM_Rhsim10G0207000</name>
</gene>
<sequence>MSDMDPSKPWAWLWHISNPGVLPKIFRQTTEHGQCGCCSMVAVSAACSAAYAIKTARPPLELTVQDSCTANSRGGLAVLIAYAAEQAADVATMEQQPHCGCGWRWALTGNLARWTASLAHAANKCWALRDGLQLLIRKHIINVGVETDAQAAISLMLIKQLQKRKPSTELPPVKHMIFELLDSILSDCRSLLHCLNLPPVKHIFMEAIKCAILIAHDLRFSDDSYLCYEFPLDCILTQLLEDAREDTLFHILCSYHDDSDML</sequence>
<dbReference type="OrthoDB" id="10490998at2759"/>
<name>A0A834LEL2_RHOSS</name>
<accession>A0A834LEL2</accession>
<dbReference type="Proteomes" id="UP000626092">
    <property type="component" value="Unassembled WGS sequence"/>
</dbReference>
<organism evidence="1 2">
    <name type="scientific">Rhododendron simsii</name>
    <name type="common">Sims's rhododendron</name>
    <dbReference type="NCBI Taxonomy" id="118357"/>
    <lineage>
        <taxon>Eukaryota</taxon>
        <taxon>Viridiplantae</taxon>
        <taxon>Streptophyta</taxon>
        <taxon>Embryophyta</taxon>
        <taxon>Tracheophyta</taxon>
        <taxon>Spermatophyta</taxon>
        <taxon>Magnoliopsida</taxon>
        <taxon>eudicotyledons</taxon>
        <taxon>Gunneridae</taxon>
        <taxon>Pentapetalae</taxon>
        <taxon>asterids</taxon>
        <taxon>Ericales</taxon>
        <taxon>Ericaceae</taxon>
        <taxon>Ericoideae</taxon>
        <taxon>Rhodoreae</taxon>
        <taxon>Rhododendron</taxon>
    </lineage>
</organism>
<dbReference type="EMBL" id="WJXA01000010">
    <property type="protein sequence ID" value="KAF7130861.1"/>
    <property type="molecule type" value="Genomic_DNA"/>
</dbReference>
<protein>
    <recommendedName>
        <fullName evidence="3">RNase H type-1 domain-containing protein</fullName>
    </recommendedName>
</protein>
<keyword evidence="2" id="KW-1185">Reference proteome</keyword>
<comment type="caution">
    <text evidence="1">The sequence shown here is derived from an EMBL/GenBank/DDBJ whole genome shotgun (WGS) entry which is preliminary data.</text>
</comment>
<reference evidence="1" key="1">
    <citation type="submission" date="2019-11" db="EMBL/GenBank/DDBJ databases">
        <authorList>
            <person name="Liu Y."/>
            <person name="Hou J."/>
            <person name="Li T.-Q."/>
            <person name="Guan C.-H."/>
            <person name="Wu X."/>
            <person name="Wu H.-Z."/>
            <person name="Ling F."/>
            <person name="Zhang R."/>
            <person name="Shi X.-G."/>
            <person name="Ren J.-P."/>
            <person name="Chen E.-F."/>
            <person name="Sun J.-M."/>
        </authorList>
    </citation>
    <scope>NUCLEOTIDE SEQUENCE</scope>
    <source>
        <strain evidence="1">Adult_tree_wgs_1</strain>
        <tissue evidence="1">Leaves</tissue>
    </source>
</reference>
<dbReference type="AlphaFoldDB" id="A0A834LEL2"/>
<evidence type="ECO:0000313" key="1">
    <source>
        <dbReference type="EMBL" id="KAF7130861.1"/>
    </source>
</evidence>
<evidence type="ECO:0000313" key="2">
    <source>
        <dbReference type="Proteomes" id="UP000626092"/>
    </source>
</evidence>
<proteinExistence type="predicted"/>
<evidence type="ECO:0008006" key="3">
    <source>
        <dbReference type="Google" id="ProtNLM"/>
    </source>
</evidence>